<keyword evidence="4 6" id="KW-1133">Transmembrane helix</keyword>
<keyword evidence="3 6" id="KW-0812">Transmembrane</keyword>
<comment type="similarity">
    <text evidence="2 6">Belongs to the SURF1 family.</text>
</comment>
<evidence type="ECO:0000256" key="1">
    <source>
        <dbReference type="ARBA" id="ARBA00004370"/>
    </source>
</evidence>
<dbReference type="Pfam" id="PF02104">
    <property type="entry name" value="SURF1"/>
    <property type="match status" value="1"/>
</dbReference>
<keyword evidence="8" id="KW-1185">Reference proteome</keyword>
<organism evidence="7 8">
    <name type="scientific">Crenothrix polyspora</name>
    <dbReference type="NCBI Taxonomy" id="360316"/>
    <lineage>
        <taxon>Bacteria</taxon>
        <taxon>Pseudomonadati</taxon>
        <taxon>Pseudomonadota</taxon>
        <taxon>Gammaproteobacteria</taxon>
        <taxon>Methylococcales</taxon>
        <taxon>Crenotrichaceae</taxon>
        <taxon>Crenothrix</taxon>
    </lineage>
</organism>
<dbReference type="InterPro" id="IPR002994">
    <property type="entry name" value="Surf1/Shy1"/>
</dbReference>
<dbReference type="Proteomes" id="UP000195667">
    <property type="component" value="Unassembled WGS sequence"/>
</dbReference>
<evidence type="ECO:0000313" key="7">
    <source>
        <dbReference type="EMBL" id="SJM93744.1"/>
    </source>
</evidence>
<name>A0A1R4HBW4_9GAMM</name>
<comment type="subcellular location">
    <subcellularLocation>
        <location evidence="6">Cell membrane</location>
        <topology evidence="6">Multi-pass membrane protein</topology>
    </subcellularLocation>
    <subcellularLocation>
        <location evidence="1">Membrane</location>
    </subcellularLocation>
</comment>
<dbReference type="PANTHER" id="PTHR23427">
    <property type="entry name" value="SURFEIT LOCUS PROTEIN"/>
    <property type="match status" value="1"/>
</dbReference>
<accession>A0A1R4HBW4</accession>
<reference evidence="8" key="1">
    <citation type="submission" date="2017-02" db="EMBL/GenBank/DDBJ databases">
        <authorList>
            <person name="Daims H."/>
        </authorList>
    </citation>
    <scope>NUCLEOTIDE SEQUENCE [LARGE SCALE GENOMIC DNA]</scope>
</reference>
<dbReference type="CDD" id="cd06662">
    <property type="entry name" value="SURF1"/>
    <property type="match status" value="1"/>
</dbReference>
<proteinExistence type="inferred from homology"/>
<dbReference type="PROSITE" id="PS50895">
    <property type="entry name" value="SURF1"/>
    <property type="match status" value="1"/>
</dbReference>
<evidence type="ECO:0000256" key="3">
    <source>
        <dbReference type="ARBA" id="ARBA00022692"/>
    </source>
</evidence>
<dbReference type="RefSeq" id="WP_336469728.1">
    <property type="nucleotide sequence ID" value="NZ_FUKI01000123.1"/>
</dbReference>
<gene>
    <name evidence="7" type="ORF">CRENPOLYSF1_470039</name>
</gene>
<evidence type="ECO:0000256" key="5">
    <source>
        <dbReference type="ARBA" id="ARBA00023136"/>
    </source>
</evidence>
<dbReference type="InterPro" id="IPR045214">
    <property type="entry name" value="Surf1/Surf4"/>
</dbReference>
<keyword evidence="5 6" id="KW-0472">Membrane</keyword>
<dbReference type="EMBL" id="FUKI01000123">
    <property type="protein sequence ID" value="SJM93744.1"/>
    <property type="molecule type" value="Genomic_DNA"/>
</dbReference>
<protein>
    <recommendedName>
        <fullName evidence="6">SURF1-like protein</fullName>
    </recommendedName>
</protein>
<evidence type="ECO:0000256" key="4">
    <source>
        <dbReference type="ARBA" id="ARBA00022989"/>
    </source>
</evidence>
<dbReference type="GO" id="GO:0005886">
    <property type="term" value="C:plasma membrane"/>
    <property type="evidence" value="ECO:0007669"/>
    <property type="project" value="UniProtKB-SubCell"/>
</dbReference>
<evidence type="ECO:0000256" key="6">
    <source>
        <dbReference type="RuleBase" id="RU363076"/>
    </source>
</evidence>
<keyword evidence="6" id="KW-1003">Cell membrane</keyword>
<dbReference type="PANTHER" id="PTHR23427:SF2">
    <property type="entry name" value="SURFEIT LOCUS PROTEIN 1"/>
    <property type="match status" value="1"/>
</dbReference>
<evidence type="ECO:0000256" key="2">
    <source>
        <dbReference type="ARBA" id="ARBA00007165"/>
    </source>
</evidence>
<sequence length="235" mass="26341">MHIRCKLIPTIAYLCVLPVLIGLGIWQLNRAEQKQNFFKMQAHRLQSQIIDLTTDSQVDLTLLKYSKVRVSGHYDGTHQFLLDNQISAGVAGYFVLTPFILNGSTQAVLVNRGWIALKDRSQLPQVDVVATPQTLLGRINSFPGVGIKLAGAEIPAKSWPSVVGVLDSAVLSTTVGYTIMPFQIELADTQPQGYKRKWQETTVMRPEQHTAYAVQWFALALTLTILFIRHRVKRD</sequence>
<feature type="transmembrane region" description="Helical" evidence="6">
    <location>
        <begin position="7"/>
        <end position="26"/>
    </location>
</feature>
<evidence type="ECO:0000313" key="8">
    <source>
        <dbReference type="Proteomes" id="UP000195667"/>
    </source>
</evidence>
<dbReference type="AlphaFoldDB" id="A0A1R4HBW4"/>
<feature type="transmembrane region" description="Helical" evidence="6">
    <location>
        <begin position="210"/>
        <end position="228"/>
    </location>
</feature>